<evidence type="ECO:0000313" key="5">
    <source>
        <dbReference type="EMBL" id="TXG89991.1"/>
    </source>
</evidence>
<dbReference type="SUPFAM" id="SSF52540">
    <property type="entry name" value="P-loop containing nucleoside triphosphate hydrolases"/>
    <property type="match status" value="2"/>
</dbReference>
<protein>
    <submittedName>
        <fullName evidence="5">ABC transporter ATP-binding protein</fullName>
    </submittedName>
</protein>
<comment type="caution">
    <text evidence="5">The sequence shown here is derived from an EMBL/GenBank/DDBJ whole genome shotgun (WGS) entry which is preliminary data.</text>
</comment>
<evidence type="ECO:0000313" key="6">
    <source>
        <dbReference type="Proteomes" id="UP000471120"/>
    </source>
</evidence>
<keyword evidence="2" id="KW-0547">Nucleotide-binding</keyword>
<dbReference type="InterPro" id="IPR003593">
    <property type="entry name" value="AAA+_ATPase"/>
</dbReference>
<dbReference type="FunFam" id="3.40.50.300:FF:001320">
    <property type="entry name" value="Heme ABC transporter ATP-binding protein"/>
    <property type="match status" value="1"/>
</dbReference>
<sequence>MSTPAVALSDLTFTTTEGDPVLSGVDATFTTGSTGVVGLNGSGKSTLLQMISGDLAPTRGSVSITGRVGVLRQDITTDPSLRVSEVLGIAAVRSALTRIEAGSTDPADFGAVDDLWDVDERALSVLHRLGLAKLVPTVAELDRTVGTLSGGETVLLGLSALLLDRPDVLLLDEPTNNLDDAARARLESAIADHPGAVIVASHDRALLDRMDAIAEVRDHGVRMFGGNFSHYEEVVADEQRAARSAVRDARSDVARQKRDLDNARTTIAHRERYGRRMSENKREPKIIMGARKRAAQVSAGKLRGEHEENLEDARAALDTAQGAVRDDGHIRIDLPDTVVHASQRVVEVEDETLRTGQTVSLTLVGPERMTLSGHNGVGKTTLLDLLAQRSTVPCRSLHQRLDVFDEELTLLENVAKANPHTTPQQLRARLARFLFPGRRSETPVRVLSGGERLRAALATVLLADPPPGLLLLDEPTNNLDLASVGHLVEALRGYRGAVVVVSHDERFLDDLEPTRRLELTDEELVTL</sequence>
<evidence type="ECO:0000256" key="3">
    <source>
        <dbReference type="ARBA" id="ARBA00022840"/>
    </source>
</evidence>
<proteinExistence type="predicted"/>
<dbReference type="InterPro" id="IPR027417">
    <property type="entry name" value="P-loop_NTPase"/>
</dbReference>
<accession>A0A6P2CE59</accession>
<gene>
    <name evidence="5" type="ORF">DW322_06905</name>
</gene>
<evidence type="ECO:0000256" key="2">
    <source>
        <dbReference type="ARBA" id="ARBA00022741"/>
    </source>
</evidence>
<name>A0A6P2CE59_9NOCA</name>
<reference evidence="5 6" key="1">
    <citation type="submission" date="2018-07" db="EMBL/GenBank/DDBJ databases">
        <title>Genome sequence of Rhodococcus rhodnii ATCC 35071 from Rhodnius prolixus.</title>
        <authorList>
            <person name="Patel V."/>
            <person name="Vogel K.J."/>
        </authorList>
    </citation>
    <scope>NUCLEOTIDE SEQUENCE [LARGE SCALE GENOMIC DNA]</scope>
    <source>
        <strain evidence="5 6">ATCC 35071</strain>
    </source>
</reference>
<dbReference type="Proteomes" id="UP000471120">
    <property type="component" value="Unassembled WGS sequence"/>
</dbReference>
<keyword evidence="1" id="KW-0677">Repeat</keyword>
<keyword evidence="3 5" id="KW-0067">ATP-binding</keyword>
<dbReference type="PANTHER" id="PTHR19211">
    <property type="entry name" value="ATP-BINDING TRANSPORT PROTEIN-RELATED"/>
    <property type="match status" value="1"/>
</dbReference>
<dbReference type="InterPro" id="IPR050611">
    <property type="entry name" value="ABCF"/>
</dbReference>
<dbReference type="EMBL" id="QRCM01000001">
    <property type="protein sequence ID" value="TXG89991.1"/>
    <property type="molecule type" value="Genomic_DNA"/>
</dbReference>
<evidence type="ECO:0000259" key="4">
    <source>
        <dbReference type="PROSITE" id="PS50893"/>
    </source>
</evidence>
<dbReference type="PANTHER" id="PTHR19211:SF6">
    <property type="entry name" value="BLL7188 PROTEIN"/>
    <property type="match status" value="1"/>
</dbReference>
<dbReference type="InterPro" id="IPR003439">
    <property type="entry name" value="ABC_transporter-like_ATP-bd"/>
</dbReference>
<dbReference type="GO" id="GO:0005524">
    <property type="term" value="F:ATP binding"/>
    <property type="evidence" value="ECO:0007669"/>
    <property type="project" value="UniProtKB-KW"/>
</dbReference>
<dbReference type="Gene3D" id="3.40.50.300">
    <property type="entry name" value="P-loop containing nucleotide triphosphate hydrolases"/>
    <property type="match status" value="2"/>
</dbReference>
<dbReference type="AlphaFoldDB" id="A0A6P2CE59"/>
<dbReference type="RefSeq" id="WP_010838372.1">
    <property type="nucleotide sequence ID" value="NZ_QRCM01000001.1"/>
</dbReference>
<dbReference type="Pfam" id="PF00005">
    <property type="entry name" value="ABC_tran"/>
    <property type="match status" value="2"/>
</dbReference>
<dbReference type="PROSITE" id="PS50893">
    <property type="entry name" value="ABC_TRANSPORTER_2"/>
    <property type="match status" value="1"/>
</dbReference>
<dbReference type="SMART" id="SM00382">
    <property type="entry name" value="AAA"/>
    <property type="match status" value="2"/>
</dbReference>
<organism evidence="5 6">
    <name type="scientific">Rhodococcus rhodnii</name>
    <dbReference type="NCBI Taxonomy" id="38312"/>
    <lineage>
        <taxon>Bacteria</taxon>
        <taxon>Bacillati</taxon>
        <taxon>Actinomycetota</taxon>
        <taxon>Actinomycetes</taxon>
        <taxon>Mycobacteriales</taxon>
        <taxon>Nocardiaceae</taxon>
        <taxon>Rhodococcus</taxon>
    </lineage>
</organism>
<feature type="domain" description="ABC transporter" evidence="4">
    <location>
        <begin position="6"/>
        <end position="243"/>
    </location>
</feature>
<dbReference type="GO" id="GO:0016887">
    <property type="term" value="F:ATP hydrolysis activity"/>
    <property type="evidence" value="ECO:0007669"/>
    <property type="project" value="InterPro"/>
</dbReference>
<evidence type="ECO:0000256" key="1">
    <source>
        <dbReference type="ARBA" id="ARBA00022737"/>
    </source>
</evidence>